<dbReference type="PRINTS" id="PR00508">
    <property type="entry name" value="S21N4MTFRASE"/>
</dbReference>
<feature type="domain" description="DNA methylase N-4/N-6" evidence="5">
    <location>
        <begin position="23"/>
        <end position="293"/>
    </location>
</feature>
<protein>
    <recommendedName>
        <fullName evidence="4">Methyltransferase</fullName>
        <ecNumber evidence="4">2.1.1.-</ecNumber>
    </recommendedName>
</protein>
<comment type="caution">
    <text evidence="6">The sequence shown here is derived from an EMBL/GenBank/DDBJ whole genome shotgun (WGS) entry which is preliminary data.</text>
</comment>
<dbReference type="InterPro" id="IPR002941">
    <property type="entry name" value="DNA_methylase_N4/N6"/>
</dbReference>
<comment type="similarity">
    <text evidence="1 4">Belongs to the N(4)/N(6)-methyltransferase family.</text>
</comment>
<dbReference type="PANTHER" id="PTHR13370">
    <property type="entry name" value="RNA METHYLASE-RELATED"/>
    <property type="match status" value="1"/>
</dbReference>
<proteinExistence type="inferred from homology"/>
<dbReference type="Gene3D" id="3.40.50.150">
    <property type="entry name" value="Vaccinia Virus protein VP39"/>
    <property type="match status" value="1"/>
</dbReference>
<reference evidence="6 7" key="1">
    <citation type="submission" date="2024-02" db="EMBL/GenBank/DDBJ databases">
        <title>New especies of Spiribacter isolated from saline water.</title>
        <authorList>
            <person name="Leon M.J."/>
            <person name="De La Haba R."/>
            <person name="Sanchez-Porro C."/>
            <person name="Ventosa A."/>
        </authorList>
    </citation>
    <scope>NUCLEOTIDE SEQUENCE [LARGE SCALE GENOMIC DNA]</scope>
    <source>
        <strain evidence="7">ag22IC6-390</strain>
    </source>
</reference>
<dbReference type="GO" id="GO:0032259">
    <property type="term" value="P:methylation"/>
    <property type="evidence" value="ECO:0007669"/>
    <property type="project" value="UniProtKB-KW"/>
</dbReference>
<dbReference type="RefSeq" id="WP_367991128.1">
    <property type="nucleotide sequence ID" value="NZ_JBAKFM010000005.1"/>
</dbReference>
<organism evidence="6 7">
    <name type="scientific">Spiribacter pallidus</name>
    <dbReference type="NCBI Taxonomy" id="1987936"/>
    <lineage>
        <taxon>Bacteria</taxon>
        <taxon>Pseudomonadati</taxon>
        <taxon>Pseudomonadota</taxon>
        <taxon>Gammaproteobacteria</taxon>
        <taxon>Chromatiales</taxon>
        <taxon>Ectothiorhodospiraceae</taxon>
        <taxon>Spiribacter</taxon>
    </lineage>
</organism>
<evidence type="ECO:0000256" key="3">
    <source>
        <dbReference type="ARBA" id="ARBA00022679"/>
    </source>
</evidence>
<name>A0ABV3TE70_9GAMM</name>
<evidence type="ECO:0000256" key="1">
    <source>
        <dbReference type="ARBA" id="ARBA00006594"/>
    </source>
</evidence>
<evidence type="ECO:0000313" key="7">
    <source>
        <dbReference type="Proteomes" id="UP001556709"/>
    </source>
</evidence>
<evidence type="ECO:0000259" key="5">
    <source>
        <dbReference type="Pfam" id="PF01555"/>
    </source>
</evidence>
<dbReference type="EC" id="2.1.1.-" evidence="4"/>
<evidence type="ECO:0000256" key="4">
    <source>
        <dbReference type="RuleBase" id="RU362026"/>
    </source>
</evidence>
<dbReference type="SUPFAM" id="SSF53335">
    <property type="entry name" value="S-adenosyl-L-methionine-dependent methyltransferases"/>
    <property type="match status" value="1"/>
</dbReference>
<dbReference type="Pfam" id="PF01555">
    <property type="entry name" value="N6_N4_Mtase"/>
    <property type="match status" value="1"/>
</dbReference>
<dbReference type="PANTHER" id="PTHR13370:SF3">
    <property type="entry name" value="TRNA (GUANINE(10)-N2)-METHYLTRANSFERASE HOMOLOG"/>
    <property type="match status" value="1"/>
</dbReference>
<dbReference type="InterPro" id="IPR029063">
    <property type="entry name" value="SAM-dependent_MTases_sf"/>
</dbReference>
<dbReference type="InterPro" id="IPR002052">
    <property type="entry name" value="DNA_methylase_N6_adenine_CS"/>
</dbReference>
<keyword evidence="3 6" id="KW-0808">Transferase</keyword>
<gene>
    <name evidence="6" type="ORF">V6X73_09310</name>
</gene>
<dbReference type="EMBL" id="JBAKFM010000005">
    <property type="protein sequence ID" value="MEX0469923.1"/>
    <property type="molecule type" value="Genomic_DNA"/>
</dbReference>
<sequence>MSEVTLMQGDCLEKMQKISDGSVDMVLTDPPYGTIKGLWEGTDWDTCLDHKKMLSIINNVLRPNGTLALFSQEPYTSQLISNPHGSIPFSYRLNWIKDSFANHLSSKKAPVNYVEDICIFFKAFDSFIGHPLKPYMDEELKKSGMSRTEAVKAWGSSASHYFTDGRQFGIPSKQKLKKMQQDTGRFQMSYEQMKHITKTFRQETKEKYPKVFNLANGEKYKSNVLEYRKDYSGHHPTQKPVALLEDLIKTYTNEGDTVLDFTMGSGSTGVACVNTNRNFIGIELDSEYFGIAQSRIEHAKEVCN</sequence>
<dbReference type="PROSITE" id="PS00092">
    <property type="entry name" value="N6_MTASE"/>
    <property type="match status" value="1"/>
</dbReference>
<keyword evidence="7" id="KW-1185">Reference proteome</keyword>
<dbReference type="GO" id="GO:0008168">
    <property type="term" value="F:methyltransferase activity"/>
    <property type="evidence" value="ECO:0007669"/>
    <property type="project" value="UniProtKB-KW"/>
</dbReference>
<evidence type="ECO:0000313" key="6">
    <source>
        <dbReference type="EMBL" id="MEX0469923.1"/>
    </source>
</evidence>
<evidence type="ECO:0000256" key="2">
    <source>
        <dbReference type="ARBA" id="ARBA00022603"/>
    </source>
</evidence>
<accession>A0ABV3TE70</accession>
<dbReference type="Proteomes" id="UP001556709">
    <property type="component" value="Unassembled WGS sequence"/>
</dbReference>
<keyword evidence="2 6" id="KW-0489">Methyltransferase</keyword>
<dbReference type="InterPro" id="IPR001091">
    <property type="entry name" value="RM_Methyltransferase"/>
</dbReference>